<name>A0A2P4XW41_9STRA</name>
<dbReference type="AlphaFoldDB" id="A0A2P4XW41"/>
<comment type="caution">
    <text evidence="2">The sequence shown here is derived from an EMBL/GenBank/DDBJ whole genome shotgun (WGS) entry which is preliminary data.</text>
</comment>
<dbReference type="Proteomes" id="UP000237271">
    <property type="component" value="Unassembled WGS sequence"/>
</dbReference>
<reference evidence="2 3" key="1">
    <citation type="journal article" date="2017" name="Genome Biol. Evol.">
        <title>Phytophthora megakarya and P. palmivora, closely related causal agents of cacao black pod rot, underwent increases in genome sizes and gene numbers by different mechanisms.</title>
        <authorList>
            <person name="Ali S.S."/>
            <person name="Shao J."/>
            <person name="Lary D.J."/>
            <person name="Kronmiller B."/>
            <person name="Shen D."/>
            <person name="Strem M.D."/>
            <person name="Amoako-Attah I."/>
            <person name="Akrofi A.Y."/>
            <person name="Begoude B.A."/>
            <person name="Ten Hoopen G.M."/>
            <person name="Coulibaly K."/>
            <person name="Kebe B.I."/>
            <person name="Melnick R.L."/>
            <person name="Guiltinan M.J."/>
            <person name="Tyler B.M."/>
            <person name="Meinhardt L.W."/>
            <person name="Bailey B.A."/>
        </authorList>
    </citation>
    <scope>NUCLEOTIDE SEQUENCE [LARGE SCALE GENOMIC DNA]</scope>
    <source>
        <strain evidence="3">sbr112.9</strain>
    </source>
</reference>
<keyword evidence="2" id="KW-0547">Nucleotide-binding</keyword>
<dbReference type="EMBL" id="NCKW01007823">
    <property type="protein sequence ID" value="POM69773.1"/>
    <property type="molecule type" value="Genomic_DNA"/>
</dbReference>
<keyword evidence="2" id="KW-0347">Helicase</keyword>
<accession>A0A2P4XW41</accession>
<sequence length="68" mass="7574">MTRADRAQRQENEDKQEEDVHESLCVLRLPVGWDTNPGTHNTSTASEVAAIIIDANAAQPRGIILYTR</sequence>
<feature type="compositionally biased region" description="Basic and acidic residues" evidence="1">
    <location>
        <begin position="1"/>
        <end position="13"/>
    </location>
</feature>
<evidence type="ECO:0000313" key="2">
    <source>
        <dbReference type="EMBL" id="POM69773.1"/>
    </source>
</evidence>
<proteinExistence type="predicted"/>
<protein>
    <submittedName>
        <fullName evidence="2">Helitron helicase-like protein</fullName>
    </submittedName>
</protein>
<gene>
    <name evidence="2" type="ORF">PHPALM_13921</name>
</gene>
<keyword evidence="2" id="KW-0378">Hydrolase</keyword>
<dbReference type="OrthoDB" id="127066at2759"/>
<feature type="region of interest" description="Disordered" evidence="1">
    <location>
        <begin position="1"/>
        <end position="21"/>
    </location>
</feature>
<keyword evidence="2" id="KW-0067">ATP-binding</keyword>
<dbReference type="GO" id="GO:0004386">
    <property type="term" value="F:helicase activity"/>
    <property type="evidence" value="ECO:0007669"/>
    <property type="project" value="UniProtKB-KW"/>
</dbReference>
<keyword evidence="3" id="KW-1185">Reference proteome</keyword>
<evidence type="ECO:0000313" key="3">
    <source>
        <dbReference type="Proteomes" id="UP000237271"/>
    </source>
</evidence>
<evidence type="ECO:0000256" key="1">
    <source>
        <dbReference type="SAM" id="MobiDB-lite"/>
    </source>
</evidence>
<organism evidence="2 3">
    <name type="scientific">Phytophthora palmivora</name>
    <dbReference type="NCBI Taxonomy" id="4796"/>
    <lineage>
        <taxon>Eukaryota</taxon>
        <taxon>Sar</taxon>
        <taxon>Stramenopiles</taxon>
        <taxon>Oomycota</taxon>
        <taxon>Peronosporomycetes</taxon>
        <taxon>Peronosporales</taxon>
        <taxon>Peronosporaceae</taxon>
        <taxon>Phytophthora</taxon>
    </lineage>
</organism>